<keyword evidence="2" id="KW-1185">Reference proteome</keyword>
<organism evidence="1 2">
    <name type="scientific">Enterococcus termitis</name>
    <dbReference type="NCBI Taxonomy" id="332950"/>
    <lineage>
        <taxon>Bacteria</taxon>
        <taxon>Bacillati</taxon>
        <taxon>Bacillota</taxon>
        <taxon>Bacilli</taxon>
        <taxon>Lactobacillales</taxon>
        <taxon>Enterococcaceae</taxon>
        <taxon>Enterococcus</taxon>
    </lineage>
</organism>
<dbReference type="RefSeq" id="WP_069664788.1">
    <property type="nucleotide sequence ID" value="NZ_JBHUJJ010000001.1"/>
</dbReference>
<dbReference type="Proteomes" id="UP000095094">
    <property type="component" value="Unassembled WGS sequence"/>
</dbReference>
<dbReference type="AlphaFoldDB" id="A0A1E5G8Q7"/>
<sequence>MLEVIKNELNKMKVIDSSAGGGELECGLIKDVEDYRKKIIMLLCLVNNWVIVPEHYAPATYKFIDVCKRECEE</sequence>
<protein>
    <submittedName>
        <fullName evidence="1">Uncharacterized protein</fullName>
    </submittedName>
</protein>
<proteinExistence type="predicted"/>
<dbReference type="OrthoDB" id="2186284at2"/>
<name>A0A1E5G8Q7_9ENTE</name>
<gene>
    <name evidence="1" type="ORF">BCR25_11035</name>
</gene>
<dbReference type="EMBL" id="MIJY01000045">
    <property type="protein sequence ID" value="OEG09098.1"/>
    <property type="molecule type" value="Genomic_DNA"/>
</dbReference>
<evidence type="ECO:0000313" key="2">
    <source>
        <dbReference type="Proteomes" id="UP000095094"/>
    </source>
</evidence>
<comment type="caution">
    <text evidence="1">The sequence shown here is derived from an EMBL/GenBank/DDBJ whole genome shotgun (WGS) entry which is preliminary data.</text>
</comment>
<reference evidence="2" key="1">
    <citation type="submission" date="2016-09" db="EMBL/GenBank/DDBJ databases">
        <authorList>
            <person name="Gulvik C.A."/>
        </authorList>
    </citation>
    <scope>NUCLEOTIDE SEQUENCE [LARGE SCALE GENOMIC DNA]</scope>
    <source>
        <strain evidence="2">LMG 8895</strain>
    </source>
</reference>
<evidence type="ECO:0000313" key="1">
    <source>
        <dbReference type="EMBL" id="OEG09098.1"/>
    </source>
</evidence>
<accession>A0A1E5G8Q7</accession>